<evidence type="ECO:0000313" key="2">
    <source>
        <dbReference type="Proteomes" id="UP001212498"/>
    </source>
</evidence>
<accession>A0ABT4SRP8</accession>
<keyword evidence="2" id="KW-1185">Reference proteome</keyword>
<dbReference type="Proteomes" id="UP001212498">
    <property type="component" value="Unassembled WGS sequence"/>
</dbReference>
<comment type="caution">
    <text evidence="1">The sequence shown here is derived from an EMBL/GenBank/DDBJ whole genome shotgun (WGS) entry which is preliminary data.</text>
</comment>
<dbReference type="RefSeq" id="WP_271275008.1">
    <property type="nucleotide sequence ID" value="NZ_BAABFD010000007.1"/>
</dbReference>
<protein>
    <submittedName>
        <fullName evidence="1">Uncharacterized protein</fullName>
    </submittedName>
</protein>
<dbReference type="EMBL" id="JAPNUD010000004">
    <property type="protein sequence ID" value="MDA0639521.1"/>
    <property type="molecule type" value="Genomic_DNA"/>
</dbReference>
<reference evidence="1 2" key="1">
    <citation type="submission" date="2022-11" db="EMBL/GenBank/DDBJ databases">
        <title>Nonomuraea corallina sp. nov., a new species of the genus Nonomuraea isolated from sea side sediment in Thai sea.</title>
        <authorList>
            <person name="Ngamcharungchit C."/>
            <person name="Matsumoto A."/>
            <person name="Suriyachadkun C."/>
            <person name="Panbangred W."/>
            <person name="Inahashi Y."/>
            <person name="Intra B."/>
        </authorList>
    </citation>
    <scope>NUCLEOTIDE SEQUENCE [LARGE SCALE GENOMIC DNA]</scope>
    <source>
        <strain evidence="1 2">DSM 43553</strain>
    </source>
</reference>
<evidence type="ECO:0000313" key="1">
    <source>
        <dbReference type="EMBL" id="MDA0639521.1"/>
    </source>
</evidence>
<gene>
    <name evidence="1" type="ORF">OUY24_02680</name>
</gene>
<organism evidence="1 2">
    <name type="scientific">Nonomuraea ferruginea</name>
    <dbReference type="NCBI Taxonomy" id="46174"/>
    <lineage>
        <taxon>Bacteria</taxon>
        <taxon>Bacillati</taxon>
        <taxon>Actinomycetota</taxon>
        <taxon>Actinomycetes</taxon>
        <taxon>Streptosporangiales</taxon>
        <taxon>Streptosporangiaceae</taxon>
        <taxon>Nonomuraea</taxon>
    </lineage>
</organism>
<proteinExistence type="predicted"/>
<sequence length="209" mass="22065">MITRRRFIAAGALVMAVPVPVPGKAGESFTGRPHDHGAIRTYAIEGSLATVALRAGDVATVLLHVARRWHYEIAAVDSGEGGGVFGYRAGQVVEAPFESAYLSGTAIAIHPAAYPLRGSERLWPHQELIVRDILADCAGTVRWGGDLTPVKASHFQIDVAPGSRKLARVAAELRTDRSAPAVPLAGAAVDPATPARRVRARALQRTQGG</sequence>
<name>A0ABT4SRP8_9ACTN</name>